<evidence type="ECO:0000313" key="2">
    <source>
        <dbReference type="Proteomes" id="UP000824533"/>
    </source>
</evidence>
<gene>
    <name evidence="1" type="ORF">K1T71_004264</name>
</gene>
<proteinExistence type="predicted"/>
<dbReference type="Proteomes" id="UP000824533">
    <property type="component" value="Linkage Group LG07"/>
</dbReference>
<evidence type="ECO:0000313" key="1">
    <source>
        <dbReference type="EMBL" id="KAJ0179673.1"/>
    </source>
</evidence>
<protein>
    <submittedName>
        <fullName evidence="1">Uncharacterized protein</fullName>
    </submittedName>
</protein>
<name>A0ACC1D6Z4_9NEOP</name>
<dbReference type="EMBL" id="CM034393">
    <property type="protein sequence ID" value="KAJ0179673.1"/>
    <property type="molecule type" value="Genomic_DNA"/>
</dbReference>
<organism evidence="1 2">
    <name type="scientific">Dendrolimus kikuchii</name>
    <dbReference type="NCBI Taxonomy" id="765133"/>
    <lineage>
        <taxon>Eukaryota</taxon>
        <taxon>Metazoa</taxon>
        <taxon>Ecdysozoa</taxon>
        <taxon>Arthropoda</taxon>
        <taxon>Hexapoda</taxon>
        <taxon>Insecta</taxon>
        <taxon>Pterygota</taxon>
        <taxon>Neoptera</taxon>
        <taxon>Endopterygota</taxon>
        <taxon>Lepidoptera</taxon>
        <taxon>Glossata</taxon>
        <taxon>Ditrysia</taxon>
        <taxon>Bombycoidea</taxon>
        <taxon>Lasiocampidae</taxon>
        <taxon>Dendrolimus</taxon>
    </lineage>
</organism>
<keyword evidence="2" id="KW-1185">Reference proteome</keyword>
<comment type="caution">
    <text evidence="1">The sequence shown here is derived from an EMBL/GenBank/DDBJ whole genome shotgun (WGS) entry which is preliminary data.</text>
</comment>
<reference evidence="1 2" key="1">
    <citation type="journal article" date="2021" name="Front. Genet.">
        <title>Chromosome-Level Genome Assembly Reveals Significant Gene Expansion in the Toll and IMD Signaling Pathways of Dendrolimus kikuchii.</title>
        <authorList>
            <person name="Zhou J."/>
            <person name="Wu P."/>
            <person name="Xiong Z."/>
            <person name="Liu N."/>
            <person name="Zhao N."/>
            <person name="Ji M."/>
            <person name="Qiu Y."/>
            <person name="Yang B."/>
        </authorList>
    </citation>
    <scope>NUCLEOTIDE SEQUENCE [LARGE SCALE GENOMIC DNA]</scope>
    <source>
        <strain evidence="1">Ann1</strain>
    </source>
</reference>
<sequence>MRIVLVCGCPPLTVNVFIDASALIMDFDTEKFIIEIQNRPAIWNTKSAEYSDKNYHLGNESTQPQTTTVSNRIFRFGLRLSATRLTASATASCVLRQSKITAHNIKMTKR</sequence>
<accession>A0ACC1D6Z4</accession>